<dbReference type="InterPro" id="IPR016117">
    <property type="entry name" value="ArgJ-like_dom_sf"/>
</dbReference>
<gene>
    <name evidence="3" type="ORF">CYJ40_00435</name>
</gene>
<evidence type="ECO:0000256" key="2">
    <source>
        <dbReference type="SAM" id="MobiDB-lite"/>
    </source>
</evidence>
<organism evidence="3 4">
    <name type="scientific">Brevibacterium ravenspurgense</name>
    <dbReference type="NCBI Taxonomy" id="479117"/>
    <lineage>
        <taxon>Bacteria</taxon>
        <taxon>Bacillati</taxon>
        <taxon>Actinomycetota</taxon>
        <taxon>Actinomycetes</taxon>
        <taxon>Micrococcales</taxon>
        <taxon>Brevibacteriaceae</taxon>
        <taxon>Brevibacterium</taxon>
    </lineage>
</organism>
<feature type="region of interest" description="Disordered" evidence="2">
    <location>
        <begin position="340"/>
        <end position="387"/>
    </location>
</feature>
<dbReference type="Gene3D" id="3.60.70.12">
    <property type="entry name" value="L-amino peptidase D-ALA esterase/amidase"/>
    <property type="match status" value="1"/>
</dbReference>
<evidence type="ECO:0000313" key="3">
    <source>
        <dbReference type="EMBL" id="PKY71184.1"/>
    </source>
</evidence>
<accession>A0A2I1IJ81</accession>
<reference evidence="3 4" key="1">
    <citation type="submission" date="2017-12" db="EMBL/GenBank/DDBJ databases">
        <title>Phylogenetic diversity of female urinary microbiome.</title>
        <authorList>
            <person name="Thomas-White K."/>
            <person name="Wolfe A.J."/>
        </authorList>
    </citation>
    <scope>NUCLEOTIDE SEQUENCE [LARGE SCALE GENOMIC DNA]</scope>
    <source>
        <strain evidence="3 4">UMB0426</strain>
    </source>
</reference>
<protein>
    <submittedName>
        <fullName evidence="3">Esterase</fullName>
    </submittedName>
</protein>
<dbReference type="InterPro" id="IPR005321">
    <property type="entry name" value="Peptidase_S58_DmpA"/>
</dbReference>
<feature type="compositionally biased region" description="Basic and acidic residues" evidence="2">
    <location>
        <begin position="360"/>
        <end position="387"/>
    </location>
</feature>
<dbReference type="SUPFAM" id="SSF56266">
    <property type="entry name" value="DmpA/ArgJ-like"/>
    <property type="match status" value="1"/>
</dbReference>
<evidence type="ECO:0000313" key="4">
    <source>
        <dbReference type="Proteomes" id="UP000242755"/>
    </source>
</evidence>
<dbReference type="EMBL" id="PKGO01000001">
    <property type="protein sequence ID" value="PKY71184.1"/>
    <property type="molecule type" value="Genomic_DNA"/>
</dbReference>
<dbReference type="Proteomes" id="UP000242755">
    <property type="component" value="Unassembled WGS sequence"/>
</dbReference>
<dbReference type="Pfam" id="PF03576">
    <property type="entry name" value="Peptidase_S58"/>
    <property type="match status" value="1"/>
</dbReference>
<comment type="similarity">
    <text evidence="1">Belongs to the peptidase S58 family.</text>
</comment>
<dbReference type="PANTHER" id="PTHR36512:SF3">
    <property type="entry name" value="BLR5678 PROTEIN"/>
    <property type="match status" value="1"/>
</dbReference>
<comment type="caution">
    <text evidence="3">The sequence shown here is derived from an EMBL/GenBank/DDBJ whole genome shotgun (WGS) entry which is preliminary data.</text>
</comment>
<evidence type="ECO:0000256" key="1">
    <source>
        <dbReference type="ARBA" id="ARBA00007068"/>
    </source>
</evidence>
<dbReference type="CDD" id="cd02252">
    <property type="entry name" value="nylC_like"/>
    <property type="match status" value="1"/>
</dbReference>
<name>A0A2I1IJ81_9MICO</name>
<dbReference type="GO" id="GO:0004177">
    <property type="term" value="F:aminopeptidase activity"/>
    <property type="evidence" value="ECO:0007669"/>
    <property type="project" value="TreeGrafter"/>
</dbReference>
<dbReference type="PANTHER" id="PTHR36512">
    <property type="entry name" value="D-AMINOPEPTIDASE"/>
    <property type="match status" value="1"/>
</dbReference>
<proteinExistence type="inferred from homology"/>
<dbReference type="RefSeq" id="WP_101671711.1">
    <property type="nucleotide sequence ID" value="NZ_PKGO01000001.1"/>
</dbReference>
<dbReference type="AlphaFoldDB" id="A0A2I1IJ81"/>
<sequence length="387" mass="40002">MELGCLLPGVSPEHLGVRIGVDSVDERSGVTVLIPPPGTTVGVDSRGGGPATHETDIARPGTLPFGADAVVLTGGSALGLAAARGVQDRLAEAGIGTPVAGVRVPIVPAAAIFDIGRRPHYGSREDHRSGIPDARDGYWAAVHALVDDLTEEPSISSFRGSEGAGTAAWTGRGFSRGGMGYASIRTSSGAWVSAVVIANPMGTILSLCGELYAAQALSAYGLTLPGVDPAEVARLVATAAERGTAQEDARTNTTIAVICTDAGLTDSETTRLAASAHAGIARAVWPSHTMFDGDTVFALSTGERTENSAALLTELNIAAADALSAAIIDGVLSAEEALPWERDPDPFPDAFSTAFPELSQKWEEEAERRLGNLENSPHPEPEHTDEQ</sequence>
<dbReference type="STRING" id="1176165.GCA_001584405_01850"/>